<protein>
    <submittedName>
        <fullName evidence="2">Thioredoxin-like protein</fullName>
    </submittedName>
</protein>
<evidence type="ECO:0000313" key="3">
    <source>
        <dbReference type="Proteomes" id="UP000799302"/>
    </source>
</evidence>
<sequence length="244" mass="26851">MPAYTITIISDPVCPWCYIGHNRLTRAISLFTKTHPAGPSSTFSISWSPFYLDPSAPTHSISKRERAAQRHGQARVDEMFARLRTLGEREGIVFSFEGRIGSTRNAHRLIGLAGKQGEESGMQGAVVEGLFKEHFEGDADITDVDWLVSVATEAGMDGEMVRSYLESEEGGEAVDETARRNRGKVNGVPAFEIGEFFVEGAQEEMEFYEVFAKIAEREEGTYKFLGAKQAKKEVSGGNAEVGLC</sequence>
<dbReference type="CDD" id="cd03024">
    <property type="entry name" value="DsbA_FrnE"/>
    <property type="match status" value="1"/>
</dbReference>
<dbReference type="InterPro" id="IPR001853">
    <property type="entry name" value="DSBA-like_thioredoxin_dom"/>
</dbReference>
<evidence type="ECO:0000259" key="1">
    <source>
        <dbReference type="Pfam" id="PF01323"/>
    </source>
</evidence>
<dbReference type="GO" id="GO:0016491">
    <property type="term" value="F:oxidoreductase activity"/>
    <property type="evidence" value="ECO:0007669"/>
    <property type="project" value="InterPro"/>
</dbReference>
<dbReference type="PANTHER" id="PTHR13887">
    <property type="entry name" value="GLUTATHIONE S-TRANSFERASE KAPPA"/>
    <property type="match status" value="1"/>
</dbReference>
<dbReference type="PANTHER" id="PTHR13887:SF41">
    <property type="entry name" value="THIOREDOXIN SUPERFAMILY PROTEIN"/>
    <property type="match status" value="1"/>
</dbReference>
<dbReference type="Gene3D" id="3.40.30.10">
    <property type="entry name" value="Glutaredoxin"/>
    <property type="match status" value="1"/>
</dbReference>
<evidence type="ECO:0000313" key="2">
    <source>
        <dbReference type="EMBL" id="KAF2671191.1"/>
    </source>
</evidence>
<organism evidence="2 3">
    <name type="scientific">Microthyrium microscopicum</name>
    <dbReference type="NCBI Taxonomy" id="703497"/>
    <lineage>
        <taxon>Eukaryota</taxon>
        <taxon>Fungi</taxon>
        <taxon>Dikarya</taxon>
        <taxon>Ascomycota</taxon>
        <taxon>Pezizomycotina</taxon>
        <taxon>Dothideomycetes</taxon>
        <taxon>Dothideomycetes incertae sedis</taxon>
        <taxon>Microthyriales</taxon>
        <taxon>Microthyriaceae</taxon>
        <taxon>Microthyrium</taxon>
    </lineage>
</organism>
<dbReference type="InterPro" id="IPR036249">
    <property type="entry name" value="Thioredoxin-like_sf"/>
</dbReference>
<accession>A0A6A6UI11</accession>
<proteinExistence type="predicted"/>
<feature type="domain" description="DSBA-like thioredoxin" evidence="1">
    <location>
        <begin position="5"/>
        <end position="204"/>
    </location>
</feature>
<dbReference type="AlphaFoldDB" id="A0A6A6UI11"/>
<name>A0A6A6UI11_9PEZI</name>
<dbReference type="SUPFAM" id="SSF52833">
    <property type="entry name" value="Thioredoxin-like"/>
    <property type="match status" value="1"/>
</dbReference>
<gene>
    <name evidence="2" type="ORF">BT63DRAFT_371248</name>
</gene>
<dbReference type="Proteomes" id="UP000799302">
    <property type="component" value="Unassembled WGS sequence"/>
</dbReference>
<reference evidence="2" key="1">
    <citation type="journal article" date="2020" name="Stud. Mycol.">
        <title>101 Dothideomycetes genomes: a test case for predicting lifestyles and emergence of pathogens.</title>
        <authorList>
            <person name="Haridas S."/>
            <person name="Albert R."/>
            <person name="Binder M."/>
            <person name="Bloem J."/>
            <person name="Labutti K."/>
            <person name="Salamov A."/>
            <person name="Andreopoulos B."/>
            <person name="Baker S."/>
            <person name="Barry K."/>
            <person name="Bills G."/>
            <person name="Bluhm B."/>
            <person name="Cannon C."/>
            <person name="Castanera R."/>
            <person name="Culley D."/>
            <person name="Daum C."/>
            <person name="Ezra D."/>
            <person name="Gonzalez J."/>
            <person name="Henrissat B."/>
            <person name="Kuo A."/>
            <person name="Liang C."/>
            <person name="Lipzen A."/>
            <person name="Lutzoni F."/>
            <person name="Magnuson J."/>
            <person name="Mondo S."/>
            <person name="Nolan M."/>
            <person name="Ohm R."/>
            <person name="Pangilinan J."/>
            <person name="Park H.-J."/>
            <person name="Ramirez L."/>
            <person name="Alfaro M."/>
            <person name="Sun H."/>
            <person name="Tritt A."/>
            <person name="Yoshinaga Y."/>
            <person name="Zwiers L.-H."/>
            <person name="Turgeon B."/>
            <person name="Goodwin S."/>
            <person name="Spatafora J."/>
            <person name="Crous P."/>
            <person name="Grigoriev I."/>
        </authorList>
    </citation>
    <scope>NUCLEOTIDE SEQUENCE</scope>
    <source>
        <strain evidence="2">CBS 115976</strain>
    </source>
</reference>
<dbReference type="EMBL" id="MU004233">
    <property type="protein sequence ID" value="KAF2671191.1"/>
    <property type="molecule type" value="Genomic_DNA"/>
</dbReference>
<dbReference type="OrthoDB" id="1930760at2759"/>
<dbReference type="Pfam" id="PF01323">
    <property type="entry name" value="DSBA"/>
    <property type="match status" value="1"/>
</dbReference>
<keyword evidence="3" id="KW-1185">Reference proteome</keyword>